<dbReference type="SUPFAM" id="SSF57879">
    <property type="entry name" value="Zinc domain conserved in yeast copper-regulated transcription factors"/>
    <property type="match status" value="1"/>
</dbReference>
<reference evidence="10 11" key="1">
    <citation type="submission" date="2019-10" db="EMBL/GenBank/DDBJ databases">
        <authorList>
            <person name="Palmer J.M."/>
        </authorList>
    </citation>
    <scope>NUCLEOTIDE SEQUENCE [LARGE SCALE GENOMIC DNA]</scope>
    <source>
        <strain evidence="10 11">TWF694</strain>
    </source>
</reference>
<dbReference type="PROSITE" id="PS50073">
    <property type="entry name" value="COPPER_FIST_2"/>
    <property type="match status" value="1"/>
</dbReference>
<evidence type="ECO:0000256" key="3">
    <source>
        <dbReference type="ARBA" id="ARBA00022833"/>
    </source>
</evidence>
<keyword evidence="11" id="KW-1185">Reference proteome</keyword>
<evidence type="ECO:0000313" key="10">
    <source>
        <dbReference type="EMBL" id="KAK6528688.1"/>
    </source>
</evidence>
<keyword evidence="3" id="KW-0862">Zinc</keyword>
<dbReference type="GO" id="GO:0045944">
    <property type="term" value="P:positive regulation of transcription by RNA polymerase II"/>
    <property type="evidence" value="ECO:0007669"/>
    <property type="project" value="TreeGrafter"/>
</dbReference>
<evidence type="ECO:0000256" key="8">
    <source>
        <dbReference type="SAM" id="MobiDB-lite"/>
    </source>
</evidence>
<keyword evidence="5" id="KW-0805">Transcription regulation</keyword>
<name>A0AAV9WYQ0_9PEZI</name>
<evidence type="ECO:0000256" key="7">
    <source>
        <dbReference type="ARBA" id="ARBA00023242"/>
    </source>
</evidence>
<dbReference type="GO" id="GO:0000981">
    <property type="term" value="F:DNA-binding transcription factor activity, RNA polymerase II-specific"/>
    <property type="evidence" value="ECO:0007669"/>
    <property type="project" value="TreeGrafter"/>
</dbReference>
<evidence type="ECO:0000256" key="5">
    <source>
        <dbReference type="ARBA" id="ARBA00023015"/>
    </source>
</evidence>
<proteinExistence type="predicted"/>
<feature type="region of interest" description="Disordered" evidence="8">
    <location>
        <begin position="523"/>
        <end position="576"/>
    </location>
</feature>
<dbReference type="GO" id="GO:0000978">
    <property type="term" value="F:RNA polymerase II cis-regulatory region sequence-specific DNA binding"/>
    <property type="evidence" value="ECO:0007669"/>
    <property type="project" value="TreeGrafter"/>
</dbReference>
<keyword evidence="4" id="KW-0186">Copper</keyword>
<sequence>MPMIDGVKFACEPCMRGHRSSKCNHHDRILIKVRKPGRPLSSCPHEAGSCSCEVASVAIPRTASNCPCGTPPGMGKQLKKEDKVTKYDRSRAGPHTSSIPATPAEQHAMNSMAYGFPNGFLPNMESNGLMSPLDQNQIWQAQAFNTISNLQSFPPSIDLGSPGGPQFYPSDVPQGMASVSVAKSQTKKSCCKPEPGIPAIDPKNFIDATASTFPGIQPLPQNTQYSDFPKDQRVRRHTTEIYPRKRASLGSYQEVDMRQFNQGPEGRSTSVPNVMLNPAAMHPVQYGNPQLGSVAEDTQNPAYTIVTAQRYNQNELMYINAIRQAHERQQQQQQEEADNTRRASQAGEHAQKFSGGNCCPPADNNGLQYALPHGQECQCGPNCSCVMCITHPYNSATIEYIRNIHETLQNQDHGSEEHSPSTHGFAHSVAESAGFPSGGGAGVFGDVALDNMSEEKDILGMQTTQLSPSAFIQLDYNLGTCAQQNGSCLCGDGCTCVGCLTHSGHSGLNFMENSMLLSQPVMTDQGLNDAPDPNSQGAQQPVPNDGSEAVWKAEEPTTIWKTEESATGLNNQAPPG</sequence>
<dbReference type="GO" id="GO:0005507">
    <property type="term" value="F:copper ion binding"/>
    <property type="evidence" value="ECO:0007669"/>
    <property type="project" value="InterPro"/>
</dbReference>
<dbReference type="SMART" id="SM00412">
    <property type="entry name" value="Cu_FIST"/>
    <property type="match status" value="1"/>
</dbReference>
<feature type="region of interest" description="Disordered" evidence="8">
    <location>
        <begin position="74"/>
        <end position="103"/>
    </location>
</feature>
<feature type="compositionally biased region" description="Basic and acidic residues" evidence="8">
    <location>
        <begin position="78"/>
        <end position="91"/>
    </location>
</feature>
<evidence type="ECO:0000256" key="2">
    <source>
        <dbReference type="ARBA" id="ARBA00022723"/>
    </source>
</evidence>
<keyword evidence="2" id="KW-0479">Metal-binding</keyword>
<evidence type="ECO:0000256" key="6">
    <source>
        <dbReference type="ARBA" id="ARBA00023163"/>
    </source>
</evidence>
<dbReference type="PANTHER" id="PTHR28088:SF9">
    <property type="entry name" value="TRANSCRIPTION FACTOR GRISEA, PUTATIVE (AFU_ORTHOLOGUE AFUA_1G13190)-RELATED"/>
    <property type="match status" value="1"/>
</dbReference>
<feature type="domain" description="Copper-fist" evidence="9">
    <location>
        <begin position="1"/>
        <end position="40"/>
    </location>
</feature>
<dbReference type="AlphaFoldDB" id="A0AAV9WYQ0"/>
<dbReference type="EMBL" id="JAVHJO010000014">
    <property type="protein sequence ID" value="KAK6528688.1"/>
    <property type="molecule type" value="Genomic_DNA"/>
</dbReference>
<evidence type="ECO:0000256" key="4">
    <source>
        <dbReference type="ARBA" id="ARBA00023008"/>
    </source>
</evidence>
<gene>
    <name evidence="10" type="ORF">TWF694_003931</name>
</gene>
<feature type="region of interest" description="Disordered" evidence="8">
    <location>
        <begin position="325"/>
        <end position="356"/>
    </location>
</feature>
<evidence type="ECO:0000256" key="1">
    <source>
        <dbReference type="ARBA" id="ARBA00004123"/>
    </source>
</evidence>
<organism evidence="10 11">
    <name type="scientific">Orbilia ellipsospora</name>
    <dbReference type="NCBI Taxonomy" id="2528407"/>
    <lineage>
        <taxon>Eukaryota</taxon>
        <taxon>Fungi</taxon>
        <taxon>Dikarya</taxon>
        <taxon>Ascomycota</taxon>
        <taxon>Pezizomycotina</taxon>
        <taxon>Orbiliomycetes</taxon>
        <taxon>Orbiliales</taxon>
        <taxon>Orbiliaceae</taxon>
        <taxon>Orbilia</taxon>
    </lineage>
</organism>
<comment type="caution">
    <text evidence="10">The sequence shown here is derived from an EMBL/GenBank/DDBJ whole genome shotgun (WGS) entry which is preliminary data.</text>
</comment>
<comment type="subcellular location">
    <subcellularLocation>
        <location evidence="1">Nucleus</location>
    </subcellularLocation>
</comment>
<dbReference type="PRINTS" id="PR00617">
    <property type="entry name" value="COPPERFIST"/>
</dbReference>
<dbReference type="InterPro" id="IPR001083">
    <property type="entry name" value="Cu_fist_DNA-bd_dom"/>
</dbReference>
<dbReference type="SMART" id="SM01090">
    <property type="entry name" value="Copper-fist"/>
    <property type="match status" value="1"/>
</dbReference>
<dbReference type="Gene3D" id="3.90.430.10">
    <property type="entry name" value="Copper fist DNA-binding domain"/>
    <property type="match status" value="1"/>
</dbReference>
<keyword evidence="6" id="KW-0804">Transcription</keyword>
<dbReference type="PANTHER" id="PTHR28088">
    <property type="entry name" value="TRANSCRIPTIONAL ACTIVATOR HAA1-RELATED"/>
    <property type="match status" value="1"/>
</dbReference>
<protein>
    <recommendedName>
        <fullName evidence="9">Copper-fist domain-containing protein</fullName>
    </recommendedName>
</protein>
<dbReference type="GO" id="GO:0006879">
    <property type="term" value="P:intracellular iron ion homeostasis"/>
    <property type="evidence" value="ECO:0007669"/>
    <property type="project" value="TreeGrafter"/>
</dbReference>
<dbReference type="InterPro" id="IPR036395">
    <property type="entry name" value="Cu_fist_DNA-bd_dom_sf"/>
</dbReference>
<feature type="compositionally biased region" description="Polar residues" evidence="8">
    <location>
        <begin position="565"/>
        <end position="576"/>
    </location>
</feature>
<evidence type="ECO:0000259" key="9">
    <source>
        <dbReference type="PROSITE" id="PS50073"/>
    </source>
</evidence>
<evidence type="ECO:0000313" key="11">
    <source>
        <dbReference type="Proteomes" id="UP001365542"/>
    </source>
</evidence>
<dbReference type="GO" id="GO:0005634">
    <property type="term" value="C:nucleus"/>
    <property type="evidence" value="ECO:0007669"/>
    <property type="project" value="UniProtKB-SubCell"/>
</dbReference>
<dbReference type="GO" id="GO:0006878">
    <property type="term" value="P:intracellular copper ion homeostasis"/>
    <property type="evidence" value="ECO:0007669"/>
    <property type="project" value="TreeGrafter"/>
</dbReference>
<accession>A0AAV9WYQ0</accession>
<feature type="compositionally biased region" description="Polar residues" evidence="8">
    <location>
        <begin position="533"/>
        <end position="542"/>
    </location>
</feature>
<dbReference type="FunFam" id="3.90.430.10:FF:000001">
    <property type="entry name" value="Copper fist DNA-binding protein"/>
    <property type="match status" value="1"/>
</dbReference>
<dbReference type="InterPro" id="IPR051763">
    <property type="entry name" value="Copper_Homeo_Regul"/>
</dbReference>
<dbReference type="Pfam" id="PF00649">
    <property type="entry name" value="Copper-fist"/>
    <property type="match status" value="1"/>
</dbReference>
<dbReference type="Proteomes" id="UP001365542">
    <property type="component" value="Unassembled WGS sequence"/>
</dbReference>
<keyword evidence="7" id="KW-0539">Nucleus</keyword>